<dbReference type="GO" id="GO:0005737">
    <property type="term" value="C:cytoplasm"/>
    <property type="evidence" value="ECO:0007669"/>
    <property type="project" value="TreeGrafter"/>
</dbReference>
<dbReference type="GO" id="GO:0005524">
    <property type="term" value="F:ATP binding"/>
    <property type="evidence" value="ECO:0007669"/>
    <property type="project" value="UniProtKB-KW"/>
</dbReference>
<organism evidence="3 4">
    <name type="scientific">Marinobacterium mangrovicola</name>
    <dbReference type="NCBI Taxonomy" id="1476959"/>
    <lineage>
        <taxon>Bacteria</taxon>
        <taxon>Pseudomonadati</taxon>
        <taxon>Pseudomonadota</taxon>
        <taxon>Gammaproteobacteria</taxon>
        <taxon>Oceanospirillales</taxon>
        <taxon>Oceanospirillaceae</taxon>
        <taxon>Marinobacterium</taxon>
    </lineage>
</organism>
<evidence type="ECO:0000256" key="2">
    <source>
        <dbReference type="ARBA" id="ARBA00022840"/>
    </source>
</evidence>
<evidence type="ECO:0000256" key="1">
    <source>
        <dbReference type="ARBA" id="ARBA00022741"/>
    </source>
</evidence>
<proteinExistence type="predicted"/>
<evidence type="ECO:0000313" key="3">
    <source>
        <dbReference type="EMBL" id="TCK08754.1"/>
    </source>
</evidence>
<accession>A0A4R1GK98</accession>
<dbReference type="GO" id="GO:0016887">
    <property type="term" value="F:ATP hydrolysis activity"/>
    <property type="evidence" value="ECO:0007669"/>
    <property type="project" value="InterPro"/>
</dbReference>
<reference evidence="3 4" key="1">
    <citation type="submission" date="2019-03" db="EMBL/GenBank/DDBJ databases">
        <title>Genomic Encyclopedia of Archaeal and Bacterial Type Strains, Phase II (KMG-II): from individual species to whole genera.</title>
        <authorList>
            <person name="Goeker M."/>
        </authorList>
    </citation>
    <scope>NUCLEOTIDE SEQUENCE [LARGE SCALE GENOMIC DNA]</scope>
    <source>
        <strain evidence="3 4">DSM 27697</strain>
    </source>
</reference>
<evidence type="ECO:0000313" key="4">
    <source>
        <dbReference type="Proteomes" id="UP000294546"/>
    </source>
</evidence>
<protein>
    <submittedName>
        <fullName evidence="3">Cell division protein ZapE</fullName>
    </submittedName>
</protein>
<comment type="caution">
    <text evidence="3">The sequence shown here is derived from an EMBL/GenBank/DDBJ whole genome shotgun (WGS) entry which is preliminary data.</text>
</comment>
<dbReference type="OrthoDB" id="9774491at2"/>
<keyword evidence="1" id="KW-0547">Nucleotide-binding</keyword>
<dbReference type="InterPro" id="IPR027417">
    <property type="entry name" value="P-loop_NTPase"/>
</dbReference>
<gene>
    <name evidence="3" type="ORF">CLV83_0846</name>
</gene>
<sequence length="372" mass="43012">MSQSPREIYFQALENGFTDDPAQRQAVEYLERCFEALHKRGRKPVRGVYLYGPVGRGKTWLMDSFHQGLDVPARRQHFHHFMRSIHRRLFELTGHKDALKQVADELADQVRVLCLDELFINDIGDAMILGRLFQLLFANRVTLVLTSNSEPDNLYEGGHHRDRLFPAIEAIKKEMEVVDVLGTEDHRLHPGARVERYWVEDAEQPLRMESCFHELAGCQGSAESVRAGNRNVEVIRHSSRVLWATYDQLCEANLWANDYIELCDSFRQILLSEVPCLVSDDNLPSIARGTEDAVERVDTGDRQLPYRSKMDNGVRRFIALVDECYDRGVPLYIEAQVPMEELYPIGYLEFAFRRTLSRLNEMQLARFGLNRP</sequence>
<name>A0A4R1GK98_9GAMM</name>
<dbReference type="Proteomes" id="UP000294546">
    <property type="component" value="Unassembled WGS sequence"/>
</dbReference>
<keyword evidence="4" id="KW-1185">Reference proteome</keyword>
<dbReference type="Pfam" id="PF03969">
    <property type="entry name" value="AFG1_ATPase"/>
    <property type="match status" value="2"/>
</dbReference>
<dbReference type="EMBL" id="SMFU01000007">
    <property type="protein sequence ID" value="TCK08754.1"/>
    <property type="molecule type" value="Genomic_DNA"/>
</dbReference>
<dbReference type="Gene3D" id="3.40.50.300">
    <property type="entry name" value="P-loop containing nucleotide triphosphate hydrolases"/>
    <property type="match status" value="1"/>
</dbReference>
<dbReference type="PANTHER" id="PTHR12169:SF6">
    <property type="entry name" value="AFG1-LIKE ATPASE"/>
    <property type="match status" value="1"/>
</dbReference>
<dbReference type="GO" id="GO:0051301">
    <property type="term" value="P:cell division"/>
    <property type="evidence" value="ECO:0007669"/>
    <property type="project" value="UniProtKB-KW"/>
</dbReference>
<dbReference type="PANTHER" id="PTHR12169">
    <property type="entry name" value="ATPASE N2B"/>
    <property type="match status" value="1"/>
</dbReference>
<keyword evidence="3" id="KW-0132">Cell division</keyword>
<dbReference type="AlphaFoldDB" id="A0A4R1GK98"/>
<keyword evidence="3" id="KW-0131">Cell cycle</keyword>
<keyword evidence="2" id="KW-0067">ATP-binding</keyword>
<dbReference type="GO" id="GO:0032153">
    <property type="term" value="C:cell division site"/>
    <property type="evidence" value="ECO:0007669"/>
    <property type="project" value="TreeGrafter"/>
</dbReference>
<dbReference type="SUPFAM" id="SSF52540">
    <property type="entry name" value="P-loop containing nucleoside triphosphate hydrolases"/>
    <property type="match status" value="1"/>
</dbReference>
<dbReference type="RefSeq" id="WP_132287939.1">
    <property type="nucleotide sequence ID" value="NZ_SMFU01000007.1"/>
</dbReference>
<dbReference type="NCBIfam" id="NF040713">
    <property type="entry name" value="ZapE"/>
    <property type="match status" value="1"/>
</dbReference>
<dbReference type="InterPro" id="IPR005654">
    <property type="entry name" value="ATPase_AFG1-like"/>
</dbReference>